<evidence type="ECO:0000256" key="6">
    <source>
        <dbReference type="ARBA" id="ARBA00023126"/>
    </source>
</evidence>
<dbReference type="HAMAP" id="MF_00492">
    <property type="entry name" value="Transaldolase_1"/>
    <property type="match status" value="1"/>
</dbReference>
<dbReference type="SUPFAM" id="SSF51569">
    <property type="entry name" value="Aldolase"/>
    <property type="match status" value="1"/>
</dbReference>
<feature type="active site" description="Schiff-base intermediate with substrate" evidence="9">
    <location>
        <position position="235"/>
    </location>
</feature>
<evidence type="ECO:0000256" key="7">
    <source>
        <dbReference type="ARBA" id="ARBA00023270"/>
    </source>
</evidence>
<dbReference type="PANTHER" id="PTHR10683">
    <property type="entry name" value="TRANSALDOLASE"/>
    <property type="match status" value="1"/>
</dbReference>
<evidence type="ECO:0000256" key="4">
    <source>
        <dbReference type="ARBA" id="ARBA00013151"/>
    </source>
</evidence>
<dbReference type="NCBIfam" id="TIGR00874">
    <property type="entry name" value="talAB"/>
    <property type="match status" value="1"/>
</dbReference>
<evidence type="ECO:0000256" key="10">
    <source>
        <dbReference type="RuleBase" id="RU004155"/>
    </source>
</evidence>
<dbReference type="InterPro" id="IPR004730">
    <property type="entry name" value="Transaldolase_1"/>
</dbReference>
<evidence type="ECO:0000256" key="3">
    <source>
        <dbReference type="ARBA" id="ARBA00008012"/>
    </source>
</evidence>
<dbReference type="RefSeq" id="WP_242679659.1">
    <property type="nucleotide sequence ID" value="NZ_CBCSAJ010000037.1"/>
</dbReference>
<comment type="catalytic activity">
    <reaction evidence="8 9 10">
        <text>D-sedoheptulose 7-phosphate + D-glyceraldehyde 3-phosphate = D-erythrose 4-phosphate + beta-D-fructose 6-phosphate</text>
        <dbReference type="Rhea" id="RHEA:17053"/>
        <dbReference type="ChEBI" id="CHEBI:16897"/>
        <dbReference type="ChEBI" id="CHEBI:57483"/>
        <dbReference type="ChEBI" id="CHEBI:57634"/>
        <dbReference type="ChEBI" id="CHEBI:59776"/>
        <dbReference type="EC" id="2.2.1.2"/>
    </reaction>
</comment>
<comment type="similarity">
    <text evidence="3 9 10">Belongs to the transaldolase family. Type 1 subfamily.</text>
</comment>
<comment type="caution">
    <text evidence="11">The sequence shown here is derived from an EMBL/GenBank/DDBJ whole genome shotgun (WGS) entry which is preliminary data.</text>
</comment>
<dbReference type="InterPro" id="IPR013785">
    <property type="entry name" value="Aldolase_TIM"/>
</dbReference>
<evidence type="ECO:0000256" key="2">
    <source>
        <dbReference type="ARBA" id="ARBA00004857"/>
    </source>
</evidence>
<reference evidence="12" key="1">
    <citation type="journal article" date="2019" name="Int. J. Syst. Evol. Microbiol.">
        <title>The Global Catalogue of Microorganisms (GCM) 10K type strain sequencing project: providing services to taxonomists for standard genome sequencing and annotation.</title>
        <authorList>
            <consortium name="The Broad Institute Genomics Platform"/>
            <consortium name="The Broad Institute Genome Sequencing Center for Infectious Disease"/>
            <person name="Wu L."/>
            <person name="Ma J."/>
        </authorList>
    </citation>
    <scope>NUCLEOTIDE SEQUENCE [LARGE SCALE GENOMIC DNA]</scope>
    <source>
        <strain evidence="12">CCM 8875</strain>
    </source>
</reference>
<gene>
    <name evidence="9 11" type="primary">tal</name>
    <name evidence="11" type="ORF">ACFQ5P_07120</name>
</gene>
<evidence type="ECO:0000256" key="9">
    <source>
        <dbReference type="HAMAP-Rule" id="MF_00492"/>
    </source>
</evidence>
<keyword evidence="5 9" id="KW-0808">Transferase</keyword>
<evidence type="ECO:0000256" key="5">
    <source>
        <dbReference type="ARBA" id="ARBA00022679"/>
    </source>
</evidence>
<dbReference type="InterPro" id="IPR001585">
    <property type="entry name" value="TAL/FSA"/>
</dbReference>
<comment type="pathway">
    <text evidence="2 9 10">Carbohydrate degradation; pentose phosphate pathway; D-glyceraldehyde 3-phosphate and beta-D-fructose 6-phosphate from D-ribose 5-phosphate and D-xylulose 5-phosphate (non-oxidative stage): step 2/3.</text>
</comment>
<comment type="function">
    <text evidence="1 9 10">Transaldolase is important for the balance of metabolites in the pentose-phosphate pathway.</text>
</comment>
<name>A0ABW4DTM6_9RHOB</name>
<dbReference type="Proteomes" id="UP001597302">
    <property type="component" value="Unassembled WGS sequence"/>
</dbReference>
<evidence type="ECO:0000313" key="11">
    <source>
        <dbReference type="EMBL" id="MFD1481059.1"/>
    </source>
</evidence>
<dbReference type="Pfam" id="PF00923">
    <property type="entry name" value="TAL_FSA"/>
    <property type="match status" value="1"/>
</dbReference>
<dbReference type="PROSITE" id="PS00958">
    <property type="entry name" value="TRANSALDOLASE_2"/>
    <property type="match status" value="1"/>
</dbReference>
<dbReference type="Gene3D" id="3.20.20.70">
    <property type="entry name" value="Aldolase class I"/>
    <property type="match status" value="1"/>
</dbReference>
<evidence type="ECO:0000256" key="8">
    <source>
        <dbReference type="ARBA" id="ARBA00048810"/>
    </source>
</evidence>
<evidence type="ECO:0000256" key="1">
    <source>
        <dbReference type="ARBA" id="ARBA00003518"/>
    </source>
</evidence>
<protein>
    <recommendedName>
        <fullName evidence="4 9">Transaldolase</fullName>
        <ecNumber evidence="4 9">2.2.1.2</ecNumber>
    </recommendedName>
</protein>
<dbReference type="PROSITE" id="PS01054">
    <property type="entry name" value="TRANSALDOLASE_1"/>
    <property type="match status" value="1"/>
</dbReference>
<keyword evidence="7 9" id="KW-0704">Schiff base</keyword>
<sequence>MLVAPLWRNSRRSERPDTAFRASSPKAVTLARMGWAALYLCSGAMVHSREFLRHYEDEAVHLDPDRFDSFVCGGFRPHCGKMICKQSPEHAWAIPRGRLTDRQEKTPVKTVLDQLRDMTVVVADSGDVTAVKRYQPIDCTTNPSLVLVALSDPASEEMIVAEIEAGRKAGLSAPALTDTLTVAVGARLSGLVPGRVSTEVDARLSFDTDASVARARAILADYAERGVVRERILIKLASTWEGIRAAEILQDEGTDCNLTLLFSMAQAVACADAGAYLISPFVGRITDWYKKAEGVDGYDSLQDPGVNSVRKIYDYYKANGIATVVMGASFRNTGQIKALAGCDNLTISPKLLDELSSEVADLPRALRPGQAHAEPHKPITEAQFRWDMNVDAMATEKLAEGIRDFDADHHKLTQIIAERF</sequence>
<accession>A0ABW4DTM6</accession>
<comment type="subcellular location">
    <subcellularLocation>
        <location evidence="9">Cytoplasm</location>
    </subcellularLocation>
</comment>
<proteinExistence type="inferred from homology"/>
<evidence type="ECO:0000313" key="12">
    <source>
        <dbReference type="Proteomes" id="UP001597302"/>
    </source>
</evidence>
<dbReference type="EMBL" id="JBHTOQ010000017">
    <property type="protein sequence ID" value="MFD1481059.1"/>
    <property type="molecule type" value="Genomic_DNA"/>
</dbReference>
<dbReference type="CDD" id="cd00957">
    <property type="entry name" value="Transaldolase_TalAB"/>
    <property type="match status" value="1"/>
</dbReference>
<dbReference type="GO" id="GO:0004801">
    <property type="term" value="F:transaldolase activity"/>
    <property type="evidence" value="ECO:0007669"/>
    <property type="project" value="UniProtKB-EC"/>
</dbReference>
<dbReference type="PANTHER" id="PTHR10683:SF18">
    <property type="entry name" value="TRANSALDOLASE"/>
    <property type="match status" value="1"/>
</dbReference>
<organism evidence="11 12">
    <name type="scientific">Paracoccus nototheniae</name>
    <dbReference type="NCBI Taxonomy" id="2489002"/>
    <lineage>
        <taxon>Bacteria</taxon>
        <taxon>Pseudomonadati</taxon>
        <taxon>Pseudomonadota</taxon>
        <taxon>Alphaproteobacteria</taxon>
        <taxon>Rhodobacterales</taxon>
        <taxon>Paracoccaceae</taxon>
        <taxon>Paracoccus</taxon>
    </lineage>
</organism>
<keyword evidence="6 9" id="KW-0570">Pentose shunt</keyword>
<dbReference type="InterPro" id="IPR018225">
    <property type="entry name" value="Transaldolase_AS"/>
</dbReference>
<keyword evidence="9" id="KW-0963">Cytoplasm</keyword>
<dbReference type="EC" id="2.2.1.2" evidence="4 9"/>
<keyword evidence="12" id="KW-1185">Reference proteome</keyword>